<gene>
    <name evidence="1" type="ORF">EZV62_007048</name>
</gene>
<protein>
    <submittedName>
        <fullName evidence="1">Uncharacterized protein</fullName>
    </submittedName>
</protein>
<evidence type="ECO:0000313" key="1">
    <source>
        <dbReference type="EMBL" id="TXG65773.1"/>
    </source>
</evidence>
<name>A0A5C7I872_9ROSI</name>
<dbReference type="EMBL" id="VAHF01000003">
    <property type="protein sequence ID" value="TXG65773.1"/>
    <property type="molecule type" value="Genomic_DNA"/>
</dbReference>
<reference evidence="2" key="1">
    <citation type="journal article" date="2019" name="Gigascience">
        <title>De novo genome assembly of the endangered Acer yangbiense, a plant species with extremely small populations endemic to Yunnan Province, China.</title>
        <authorList>
            <person name="Yang J."/>
            <person name="Wariss H.M."/>
            <person name="Tao L."/>
            <person name="Zhang R."/>
            <person name="Yun Q."/>
            <person name="Hollingsworth P."/>
            <person name="Dao Z."/>
            <person name="Luo G."/>
            <person name="Guo H."/>
            <person name="Ma Y."/>
            <person name="Sun W."/>
        </authorList>
    </citation>
    <scope>NUCLEOTIDE SEQUENCE [LARGE SCALE GENOMIC DNA]</scope>
    <source>
        <strain evidence="2">cv. Malutang</strain>
    </source>
</reference>
<evidence type="ECO:0000313" key="2">
    <source>
        <dbReference type="Proteomes" id="UP000323000"/>
    </source>
</evidence>
<dbReference type="Proteomes" id="UP000323000">
    <property type="component" value="Chromosome 3"/>
</dbReference>
<comment type="caution">
    <text evidence="1">The sequence shown here is derived from an EMBL/GenBank/DDBJ whole genome shotgun (WGS) entry which is preliminary data.</text>
</comment>
<keyword evidence="2" id="KW-1185">Reference proteome</keyword>
<proteinExistence type="predicted"/>
<dbReference type="AlphaFoldDB" id="A0A5C7I872"/>
<organism evidence="1 2">
    <name type="scientific">Acer yangbiense</name>
    <dbReference type="NCBI Taxonomy" id="1000413"/>
    <lineage>
        <taxon>Eukaryota</taxon>
        <taxon>Viridiplantae</taxon>
        <taxon>Streptophyta</taxon>
        <taxon>Embryophyta</taxon>
        <taxon>Tracheophyta</taxon>
        <taxon>Spermatophyta</taxon>
        <taxon>Magnoliopsida</taxon>
        <taxon>eudicotyledons</taxon>
        <taxon>Gunneridae</taxon>
        <taxon>Pentapetalae</taxon>
        <taxon>rosids</taxon>
        <taxon>malvids</taxon>
        <taxon>Sapindales</taxon>
        <taxon>Sapindaceae</taxon>
        <taxon>Hippocastanoideae</taxon>
        <taxon>Acereae</taxon>
        <taxon>Acer</taxon>
    </lineage>
</organism>
<accession>A0A5C7I872</accession>
<sequence>MAAVRQITVSIIHLDDPSRCQSSRFDKQSGNKNHVYAKGCRYGRSLALQMKLVGDTKASAATVTRMQLVLENEYVP</sequence>